<keyword evidence="3" id="KW-1185">Reference proteome</keyword>
<comment type="caution">
    <text evidence="2">The sequence shown here is derived from an EMBL/GenBank/DDBJ whole genome shotgun (WGS) entry which is preliminary data.</text>
</comment>
<feature type="region of interest" description="Disordered" evidence="1">
    <location>
        <begin position="1"/>
        <end position="37"/>
    </location>
</feature>
<gene>
    <name evidence="2" type="ORF">L596_022968</name>
</gene>
<dbReference type="AlphaFoldDB" id="A0A4U5MC60"/>
<evidence type="ECO:0000313" key="2">
    <source>
        <dbReference type="EMBL" id="TKR66719.1"/>
    </source>
</evidence>
<feature type="compositionally biased region" description="Basic and acidic residues" evidence="1">
    <location>
        <begin position="15"/>
        <end position="33"/>
    </location>
</feature>
<dbReference type="EMBL" id="AZBU02000008">
    <property type="protein sequence ID" value="TKR66719.1"/>
    <property type="molecule type" value="Genomic_DNA"/>
</dbReference>
<evidence type="ECO:0000256" key="1">
    <source>
        <dbReference type="SAM" id="MobiDB-lite"/>
    </source>
</evidence>
<reference evidence="2 3" key="2">
    <citation type="journal article" date="2019" name="G3 (Bethesda)">
        <title>Hybrid Assembly of the Genome of the Entomopathogenic Nematode Steinernema carpocapsae Identifies the X-Chromosome.</title>
        <authorList>
            <person name="Serra L."/>
            <person name="Macchietto M."/>
            <person name="Macias-Munoz A."/>
            <person name="McGill C.J."/>
            <person name="Rodriguez I.M."/>
            <person name="Rodriguez B."/>
            <person name="Murad R."/>
            <person name="Mortazavi A."/>
        </authorList>
    </citation>
    <scope>NUCLEOTIDE SEQUENCE [LARGE SCALE GENOMIC DNA]</scope>
    <source>
        <strain evidence="2 3">ALL</strain>
    </source>
</reference>
<dbReference type="Proteomes" id="UP000298663">
    <property type="component" value="Unassembled WGS sequence"/>
</dbReference>
<protein>
    <submittedName>
        <fullName evidence="2">Uncharacterized protein</fullName>
    </submittedName>
</protein>
<accession>A0A4U5MC60</accession>
<name>A0A4U5MC60_STECR</name>
<reference evidence="2 3" key="1">
    <citation type="journal article" date="2015" name="Genome Biol.">
        <title>Comparative genomics of Steinernema reveals deeply conserved gene regulatory networks.</title>
        <authorList>
            <person name="Dillman A.R."/>
            <person name="Macchietto M."/>
            <person name="Porter C.F."/>
            <person name="Rogers A."/>
            <person name="Williams B."/>
            <person name="Antoshechkin I."/>
            <person name="Lee M.M."/>
            <person name="Goodwin Z."/>
            <person name="Lu X."/>
            <person name="Lewis E.E."/>
            <person name="Goodrich-Blair H."/>
            <person name="Stock S.P."/>
            <person name="Adams B.J."/>
            <person name="Sternberg P.W."/>
            <person name="Mortazavi A."/>
        </authorList>
    </citation>
    <scope>NUCLEOTIDE SEQUENCE [LARGE SCALE GENOMIC DNA]</scope>
    <source>
        <strain evidence="2 3">ALL</strain>
    </source>
</reference>
<organism evidence="2 3">
    <name type="scientific">Steinernema carpocapsae</name>
    <name type="common">Entomopathogenic nematode</name>
    <dbReference type="NCBI Taxonomy" id="34508"/>
    <lineage>
        <taxon>Eukaryota</taxon>
        <taxon>Metazoa</taxon>
        <taxon>Ecdysozoa</taxon>
        <taxon>Nematoda</taxon>
        <taxon>Chromadorea</taxon>
        <taxon>Rhabditida</taxon>
        <taxon>Tylenchina</taxon>
        <taxon>Panagrolaimomorpha</taxon>
        <taxon>Strongyloidoidea</taxon>
        <taxon>Steinernematidae</taxon>
        <taxon>Steinernema</taxon>
    </lineage>
</organism>
<sequence length="79" mass="8415">MSGPAAASTSSFVPDRSHRDVPDTSTRHSDPDASLRAVPPLPGIFKLLCRGQSTKSRPPIPHDLGFCALIKTAKTSKCE</sequence>
<proteinExistence type="predicted"/>
<evidence type="ECO:0000313" key="3">
    <source>
        <dbReference type="Proteomes" id="UP000298663"/>
    </source>
</evidence>